<evidence type="ECO:0000256" key="5">
    <source>
        <dbReference type="ARBA" id="ARBA00022884"/>
    </source>
</evidence>
<feature type="region of interest" description="Disordered" evidence="12">
    <location>
        <begin position="181"/>
        <end position="250"/>
    </location>
</feature>
<organism evidence="14 15">
    <name type="scientific">Bos mutus</name>
    <name type="common">wild yak</name>
    <dbReference type="NCBI Taxonomy" id="72004"/>
    <lineage>
        <taxon>Eukaryota</taxon>
        <taxon>Metazoa</taxon>
        <taxon>Chordata</taxon>
        <taxon>Craniata</taxon>
        <taxon>Vertebrata</taxon>
        <taxon>Euteleostomi</taxon>
        <taxon>Mammalia</taxon>
        <taxon>Eutheria</taxon>
        <taxon>Laurasiatheria</taxon>
        <taxon>Artiodactyla</taxon>
        <taxon>Ruminantia</taxon>
        <taxon>Pecora</taxon>
        <taxon>Bovidae</taxon>
        <taxon>Bovinae</taxon>
        <taxon>Bos</taxon>
    </lineage>
</organism>
<evidence type="ECO:0000256" key="9">
    <source>
        <dbReference type="ARBA" id="ARBA00056431"/>
    </source>
</evidence>
<evidence type="ECO:0000256" key="1">
    <source>
        <dbReference type="ARBA" id="ARBA00004123"/>
    </source>
</evidence>
<evidence type="ECO:0000256" key="4">
    <source>
        <dbReference type="ARBA" id="ARBA00022728"/>
    </source>
</evidence>
<dbReference type="InterPro" id="IPR027141">
    <property type="entry name" value="LSm4/Sm_D1/D3"/>
</dbReference>
<evidence type="ECO:0000313" key="15">
    <source>
        <dbReference type="Proteomes" id="UP000322234"/>
    </source>
</evidence>
<keyword evidence="15" id="KW-1185">Reference proteome</keyword>
<dbReference type="Pfam" id="PF01423">
    <property type="entry name" value="LSM"/>
    <property type="match status" value="1"/>
</dbReference>
<dbReference type="PROSITE" id="PS52002">
    <property type="entry name" value="SM"/>
    <property type="match status" value="1"/>
</dbReference>
<dbReference type="InterPro" id="IPR010920">
    <property type="entry name" value="LSM_dom_sf"/>
</dbReference>
<keyword evidence="4" id="KW-0747">Spliceosome</keyword>
<feature type="domain" description="Sm" evidence="13">
    <location>
        <begin position="93"/>
        <end position="166"/>
    </location>
</feature>
<protein>
    <recommendedName>
        <fullName evidence="11">U6 snRNA-associated Sm-like protein LSm4</fullName>
    </recommendedName>
</protein>
<evidence type="ECO:0000313" key="14">
    <source>
        <dbReference type="EMBL" id="MXQ93427.1"/>
    </source>
</evidence>
<comment type="caution">
    <text evidence="14">The sequence shown here is derived from an EMBL/GenBank/DDBJ whole genome shotgun (WGS) entry which is preliminary data.</text>
</comment>
<gene>
    <name evidence="14" type="ORF">E5288_WYG021122</name>
</gene>
<evidence type="ECO:0000256" key="7">
    <source>
        <dbReference type="ARBA" id="ARBA00023242"/>
    </source>
</evidence>
<evidence type="ECO:0000256" key="11">
    <source>
        <dbReference type="ARBA" id="ARBA00067757"/>
    </source>
</evidence>
<dbReference type="SUPFAM" id="SSF50182">
    <property type="entry name" value="Sm-like ribonucleoproteins"/>
    <property type="match status" value="1"/>
</dbReference>
<evidence type="ECO:0000256" key="8">
    <source>
        <dbReference type="ARBA" id="ARBA00023274"/>
    </source>
</evidence>
<keyword evidence="6" id="KW-0508">mRNA splicing</keyword>
<comment type="function">
    <text evidence="9">Plays a role in pre-mRNA splicing as component of the U4/U6-U5 tri-snRNP complex that is involved in spliceosome assembly, and as component of the precatalytic spliceosome (spliceosome B complex). The heptameric LSM2-8 complex binds specifically to the 3'-terminal U-tract of U6 snRNA.</text>
</comment>
<reference evidence="14" key="1">
    <citation type="submission" date="2019-10" db="EMBL/GenBank/DDBJ databases">
        <title>The sequence and de novo assembly of the wild yak genome.</title>
        <authorList>
            <person name="Liu Y."/>
        </authorList>
    </citation>
    <scope>NUCLEOTIDE SEQUENCE [LARGE SCALE GENOMIC DNA]</scope>
    <source>
        <strain evidence="14">WY2019</strain>
    </source>
</reference>
<proteinExistence type="inferred from homology"/>
<dbReference type="SMART" id="SM00651">
    <property type="entry name" value="Sm"/>
    <property type="match status" value="1"/>
</dbReference>
<dbReference type="GO" id="GO:0003723">
    <property type="term" value="F:RNA binding"/>
    <property type="evidence" value="ECO:0007669"/>
    <property type="project" value="UniProtKB-KW"/>
</dbReference>
<dbReference type="Gene3D" id="2.30.30.100">
    <property type="match status" value="1"/>
</dbReference>
<dbReference type="CDD" id="cd01723">
    <property type="entry name" value="LSm4"/>
    <property type="match status" value="1"/>
</dbReference>
<comment type="subunit">
    <text evidence="10">Component of the precatalytic spliceosome (spliceosome B complex). Component of the U4/U6-U5 tri-snRNP complex, a building block of the precatalytic spliceosome (spliceosome B complex). The U4/U6-U5 tri-snRNP complex is composed of the U4, U6 and U5 snRNAs and at least PRPF3, PRPF4, PRPF6, PRPF8, PRPF31, SNRNP200, TXNL4A, SNRNP40, SNRPB, SNRPD1, SNRPD2, SNRPD3, SNRPE, SNRPF, SNRPG, DDX23, CD2BP2, PPIH, SNU13, EFTUD2, SART1 and USP39, plus LSM2, LSM3, LSM4, LSM5, LSM6, LSM7 and LSM8. LSM2, LSM3, LSM4, LSM5, LSM6, LSM7 and LSM8 form a heptameric, ring-shaped subcomplex (the LSM2-8 complex) that is part of the U4/U6-U5 tri-snRNP complex and the precatalytic spliceosome.</text>
</comment>
<dbReference type="AlphaFoldDB" id="A0A6B0RXC3"/>
<keyword evidence="7" id="KW-0539">Nucleus</keyword>
<comment type="subcellular location">
    <subcellularLocation>
        <location evidence="1">Nucleus</location>
    </subcellularLocation>
</comment>
<dbReference type="FunFam" id="2.30.30.100:FF:000005">
    <property type="entry name" value="U6 snRNA-associated Sm-like protein LSm4"/>
    <property type="match status" value="1"/>
</dbReference>
<evidence type="ECO:0000256" key="12">
    <source>
        <dbReference type="SAM" id="MobiDB-lite"/>
    </source>
</evidence>
<dbReference type="InterPro" id="IPR034101">
    <property type="entry name" value="Lsm4"/>
</dbReference>
<dbReference type="GO" id="GO:0000398">
    <property type="term" value="P:mRNA splicing, via spliceosome"/>
    <property type="evidence" value="ECO:0007669"/>
    <property type="project" value="InterPro"/>
</dbReference>
<evidence type="ECO:0000259" key="13">
    <source>
        <dbReference type="PROSITE" id="PS52002"/>
    </source>
</evidence>
<dbReference type="GO" id="GO:0005681">
    <property type="term" value="C:spliceosomal complex"/>
    <property type="evidence" value="ECO:0007669"/>
    <property type="project" value="UniProtKB-KW"/>
</dbReference>
<evidence type="ECO:0000256" key="3">
    <source>
        <dbReference type="ARBA" id="ARBA00022664"/>
    </source>
</evidence>
<accession>A0A6B0RXC3</accession>
<sequence>MELKMAFSPTTAERRNLQQRPSLDISSLSPYPASQLDVFGHDGDSLSVDGTQISIFKQTYQVRFASLLQRADGGTLEPQVGFEILGDLPHQPLERQFPDQKLGGFLLVELKNGETYNGHLVSCDNWMNINLREVICTSRDGDKFWRMPECYIRGSTIKYLRIPDEIIDMVKEEVVAKGRGRGVFGGRGRGGIPGTGRGQPEKKPGRQAGKHSGPRTCSDVPKGPFAAQGLGSPTRPVSTQGRIPGGVRNRGFLPAAPDLSIRAAPAHGPVLCEPAGDVSRLPGTGRLDAKGLPEGSVLLSWVSGQPGFPVLLPGWFQETSLNALNKKRNQKYRAGSHKSASFLPS</sequence>
<dbReference type="Proteomes" id="UP000322234">
    <property type="component" value="Unassembled WGS sequence"/>
</dbReference>
<evidence type="ECO:0000256" key="10">
    <source>
        <dbReference type="ARBA" id="ARBA00063389"/>
    </source>
</evidence>
<dbReference type="EMBL" id="VBQZ03000093">
    <property type="protein sequence ID" value="MXQ93427.1"/>
    <property type="molecule type" value="Genomic_DNA"/>
</dbReference>
<dbReference type="GO" id="GO:0000956">
    <property type="term" value="P:nuclear-transcribed mRNA catabolic process"/>
    <property type="evidence" value="ECO:0007669"/>
    <property type="project" value="InterPro"/>
</dbReference>
<evidence type="ECO:0000256" key="2">
    <source>
        <dbReference type="ARBA" id="ARBA00006850"/>
    </source>
</evidence>
<dbReference type="InterPro" id="IPR047575">
    <property type="entry name" value="Sm"/>
</dbReference>
<dbReference type="GO" id="GO:0120115">
    <property type="term" value="C:Lsm2-8 complex"/>
    <property type="evidence" value="ECO:0007669"/>
    <property type="project" value="UniProtKB-ARBA"/>
</dbReference>
<comment type="similarity">
    <text evidence="2">Belongs to the snRNP Sm proteins family.</text>
</comment>
<dbReference type="PANTHER" id="PTHR23338">
    <property type="entry name" value="SMALL NUCLEAR RIBONUCLEOPROTEIN SM"/>
    <property type="match status" value="1"/>
</dbReference>
<keyword evidence="3" id="KW-0507">mRNA processing</keyword>
<feature type="region of interest" description="Disordered" evidence="12">
    <location>
        <begin position="1"/>
        <end position="25"/>
    </location>
</feature>
<keyword evidence="8" id="KW-0687">Ribonucleoprotein</keyword>
<feature type="compositionally biased region" description="Gly residues" evidence="12">
    <location>
        <begin position="181"/>
        <end position="197"/>
    </location>
</feature>
<evidence type="ECO:0000256" key="6">
    <source>
        <dbReference type="ARBA" id="ARBA00023187"/>
    </source>
</evidence>
<dbReference type="InterPro" id="IPR001163">
    <property type="entry name" value="Sm_dom_euk/arc"/>
</dbReference>
<keyword evidence="5" id="KW-0694">RNA-binding</keyword>
<name>A0A6B0RXC3_9CETA</name>